<accession>A0A923RJ11</accession>
<dbReference type="RefSeq" id="WP_186870298.1">
    <property type="nucleotide sequence ID" value="NZ_JACOOL010000008.1"/>
</dbReference>
<feature type="chain" id="PRO_5039314836" evidence="1">
    <location>
        <begin position="20"/>
        <end position="185"/>
    </location>
</feature>
<protein>
    <submittedName>
        <fullName evidence="2">YhcN/YlaJ family sporulation lipoprotein</fullName>
    </submittedName>
</protein>
<sequence>MRRKLLLAFVGLILMAACGNETEEGMNDTTNNSIQPINYETPKEQKERINNQEKTIGELGGYPQSEQEYVNEGDKNLAAENEDRFTSERTLQISEYLSERKEIVQAQVAETDDRIIVAIMTGNKYYPNLADNIEEEVKQIVSDKEIVVYSESTWWDRRRNLNSNPNPTQLEEEVENNINDFYGNE</sequence>
<dbReference type="Proteomes" id="UP000637359">
    <property type="component" value="Unassembled WGS sequence"/>
</dbReference>
<evidence type="ECO:0000256" key="1">
    <source>
        <dbReference type="SAM" id="SignalP"/>
    </source>
</evidence>
<keyword evidence="3" id="KW-1185">Reference proteome</keyword>
<name>A0A923RJ11_9BACI</name>
<organism evidence="2 3">
    <name type="scientific">Ornithinibacillus hominis</name>
    <dbReference type="NCBI Taxonomy" id="2763055"/>
    <lineage>
        <taxon>Bacteria</taxon>
        <taxon>Bacillati</taxon>
        <taxon>Bacillota</taxon>
        <taxon>Bacilli</taxon>
        <taxon>Bacillales</taxon>
        <taxon>Bacillaceae</taxon>
        <taxon>Ornithinibacillus</taxon>
    </lineage>
</organism>
<dbReference type="PROSITE" id="PS51257">
    <property type="entry name" value="PROKAR_LIPOPROTEIN"/>
    <property type="match status" value="1"/>
</dbReference>
<dbReference type="AlphaFoldDB" id="A0A923RJ11"/>
<dbReference type="Pfam" id="PF09580">
    <property type="entry name" value="Spore_YhcN_YlaJ"/>
    <property type="match status" value="1"/>
</dbReference>
<dbReference type="InterPro" id="IPR019076">
    <property type="entry name" value="Spore_lipoprot_YhcN/YlaJ-like"/>
</dbReference>
<evidence type="ECO:0000313" key="2">
    <source>
        <dbReference type="EMBL" id="MBC5637596.1"/>
    </source>
</evidence>
<dbReference type="EMBL" id="JACOOL010000008">
    <property type="protein sequence ID" value="MBC5637596.1"/>
    <property type="molecule type" value="Genomic_DNA"/>
</dbReference>
<gene>
    <name evidence="2" type="ORF">H8S33_12335</name>
</gene>
<feature type="signal peptide" evidence="1">
    <location>
        <begin position="1"/>
        <end position="19"/>
    </location>
</feature>
<keyword evidence="1" id="KW-0732">Signal</keyword>
<evidence type="ECO:0000313" key="3">
    <source>
        <dbReference type="Proteomes" id="UP000637359"/>
    </source>
</evidence>
<reference evidence="2" key="1">
    <citation type="submission" date="2020-08" db="EMBL/GenBank/DDBJ databases">
        <title>Genome public.</title>
        <authorList>
            <person name="Liu C."/>
            <person name="Sun Q."/>
        </authorList>
    </citation>
    <scope>NUCLEOTIDE SEQUENCE</scope>
    <source>
        <strain evidence="2">BX22</strain>
    </source>
</reference>
<comment type="caution">
    <text evidence="2">The sequence shown here is derived from an EMBL/GenBank/DDBJ whole genome shotgun (WGS) entry which is preliminary data.</text>
</comment>
<proteinExistence type="predicted"/>
<keyword evidence="2" id="KW-0449">Lipoprotein</keyword>